<reference evidence="3" key="1">
    <citation type="journal article" date="2015" name="Proc. Natl. Acad. Sci. U.S.A.">
        <title>Genome sequencing of adzuki bean (Vigna angularis) provides insight into high starch and low fat accumulation and domestication.</title>
        <authorList>
            <person name="Yang K."/>
            <person name="Tian Z."/>
            <person name="Chen C."/>
            <person name="Luo L."/>
            <person name="Zhao B."/>
            <person name="Wang Z."/>
            <person name="Yu L."/>
            <person name="Li Y."/>
            <person name="Sun Y."/>
            <person name="Li W."/>
            <person name="Chen Y."/>
            <person name="Li Y."/>
            <person name="Zhang Y."/>
            <person name="Ai D."/>
            <person name="Zhao J."/>
            <person name="Shang C."/>
            <person name="Ma Y."/>
            <person name="Wu B."/>
            <person name="Wang M."/>
            <person name="Gao L."/>
            <person name="Sun D."/>
            <person name="Zhang P."/>
            <person name="Guo F."/>
            <person name="Wang W."/>
            <person name="Li Y."/>
            <person name="Wang J."/>
            <person name="Varshney R.K."/>
            <person name="Wang J."/>
            <person name="Ling H.Q."/>
            <person name="Wan P."/>
        </authorList>
    </citation>
    <scope>NUCLEOTIDE SEQUENCE</scope>
    <source>
        <strain evidence="3">cv. Jingnong 6</strain>
    </source>
</reference>
<dbReference type="AlphaFoldDB" id="A0A0L9TD89"/>
<gene>
    <name evidence="2" type="ORF">LR48_Vigan503s001400</name>
</gene>
<dbReference type="Proteomes" id="UP000053144">
    <property type="component" value="Unassembled WGS sequence"/>
</dbReference>
<evidence type="ECO:0000313" key="2">
    <source>
        <dbReference type="EMBL" id="KOM28139.1"/>
    </source>
</evidence>
<feature type="region of interest" description="Disordered" evidence="1">
    <location>
        <begin position="16"/>
        <end position="46"/>
    </location>
</feature>
<organism evidence="2 3">
    <name type="scientific">Phaseolus angularis</name>
    <name type="common">Azuki bean</name>
    <name type="synonym">Vigna angularis</name>
    <dbReference type="NCBI Taxonomy" id="3914"/>
    <lineage>
        <taxon>Eukaryota</taxon>
        <taxon>Viridiplantae</taxon>
        <taxon>Streptophyta</taxon>
        <taxon>Embryophyta</taxon>
        <taxon>Tracheophyta</taxon>
        <taxon>Spermatophyta</taxon>
        <taxon>Magnoliopsida</taxon>
        <taxon>eudicotyledons</taxon>
        <taxon>Gunneridae</taxon>
        <taxon>Pentapetalae</taxon>
        <taxon>rosids</taxon>
        <taxon>fabids</taxon>
        <taxon>Fabales</taxon>
        <taxon>Fabaceae</taxon>
        <taxon>Papilionoideae</taxon>
        <taxon>50 kb inversion clade</taxon>
        <taxon>NPAAA clade</taxon>
        <taxon>indigoferoid/millettioid clade</taxon>
        <taxon>Phaseoleae</taxon>
        <taxon>Vigna</taxon>
    </lineage>
</organism>
<evidence type="ECO:0000256" key="1">
    <source>
        <dbReference type="SAM" id="MobiDB-lite"/>
    </source>
</evidence>
<sequence length="137" mass="15165">MSDVACSNKDWKISKRPCVQQSPSEPAAVAQRASSSRPASQHQSPSELTLLAQREITYDHLFKDANQRQRSQFWRGKPSQSSRTTVWRCDFTAGAHGGRLGHVEASLFSSLGLLLLPSTMFVSLRFFHGNGEPNSSC</sequence>
<feature type="compositionally biased region" description="Low complexity" evidence="1">
    <location>
        <begin position="26"/>
        <end position="46"/>
    </location>
</feature>
<name>A0A0L9TD89_PHAAN</name>
<accession>A0A0L9TD89</accession>
<proteinExistence type="predicted"/>
<dbReference type="EMBL" id="KQ258416">
    <property type="protein sequence ID" value="KOM28139.1"/>
    <property type="molecule type" value="Genomic_DNA"/>
</dbReference>
<evidence type="ECO:0000313" key="3">
    <source>
        <dbReference type="Proteomes" id="UP000053144"/>
    </source>
</evidence>
<protein>
    <submittedName>
        <fullName evidence="2">Uncharacterized protein</fullName>
    </submittedName>
</protein>
<dbReference type="Gramene" id="KOM28139">
    <property type="protein sequence ID" value="KOM28139"/>
    <property type="gene ID" value="LR48_Vigan503s001400"/>
</dbReference>